<reference evidence="1" key="1">
    <citation type="journal article" date="2015" name="Nature">
        <title>Complex archaea that bridge the gap between prokaryotes and eukaryotes.</title>
        <authorList>
            <person name="Spang A."/>
            <person name="Saw J.H."/>
            <person name="Jorgensen S.L."/>
            <person name="Zaremba-Niedzwiedzka K."/>
            <person name="Martijn J."/>
            <person name="Lind A.E."/>
            <person name="van Eijk R."/>
            <person name="Schleper C."/>
            <person name="Guy L."/>
            <person name="Ettema T.J."/>
        </authorList>
    </citation>
    <scope>NUCLEOTIDE SEQUENCE</scope>
</reference>
<accession>A0A0F8ZD71</accession>
<name>A0A0F8ZD71_9ZZZZ</name>
<sequence>MDVIIEGRKINFTTPLLNHVPIKIDLDKLEEHKDRLSKMKMDTKILKKLSLLKTEEDMLKDLIKDMGESGWKYFLLG</sequence>
<comment type="caution">
    <text evidence="1">The sequence shown here is derived from an EMBL/GenBank/DDBJ whole genome shotgun (WGS) entry which is preliminary data.</text>
</comment>
<protein>
    <submittedName>
        <fullName evidence="1">Uncharacterized protein</fullName>
    </submittedName>
</protein>
<dbReference type="EMBL" id="LAZR01048528">
    <property type="protein sequence ID" value="KKK91718.1"/>
    <property type="molecule type" value="Genomic_DNA"/>
</dbReference>
<proteinExistence type="predicted"/>
<organism evidence="1">
    <name type="scientific">marine sediment metagenome</name>
    <dbReference type="NCBI Taxonomy" id="412755"/>
    <lineage>
        <taxon>unclassified sequences</taxon>
        <taxon>metagenomes</taxon>
        <taxon>ecological metagenomes</taxon>
    </lineage>
</organism>
<dbReference type="AlphaFoldDB" id="A0A0F8ZD71"/>
<evidence type="ECO:0000313" key="1">
    <source>
        <dbReference type="EMBL" id="KKK91718.1"/>
    </source>
</evidence>
<gene>
    <name evidence="1" type="ORF">LCGC14_2710100</name>
</gene>